<comment type="caution">
    <text evidence="1">The sequence shown here is derived from an EMBL/GenBank/DDBJ whole genome shotgun (WGS) entry which is preliminary data.</text>
</comment>
<reference evidence="1 2" key="1">
    <citation type="journal article" date="2015" name="BMC Genomics">
        <title>Genome mining reveals unlocked bioactive potential of marine Gram-negative bacteria.</title>
        <authorList>
            <person name="Machado H."/>
            <person name="Sonnenschein E.C."/>
            <person name="Melchiorsen J."/>
            <person name="Gram L."/>
        </authorList>
    </citation>
    <scope>NUCLEOTIDE SEQUENCE [LARGE SCALE GENOMIC DNA]</scope>
    <source>
        <strain evidence="1 2">S2471</strain>
    </source>
</reference>
<organism evidence="1 2">
    <name type="scientific">Pseudoalteromonas rubra</name>
    <dbReference type="NCBI Taxonomy" id="43658"/>
    <lineage>
        <taxon>Bacteria</taxon>
        <taxon>Pseudomonadati</taxon>
        <taxon>Pseudomonadota</taxon>
        <taxon>Gammaproteobacteria</taxon>
        <taxon>Alteromonadales</taxon>
        <taxon>Pseudoalteromonadaceae</taxon>
        <taxon>Pseudoalteromonas</taxon>
    </lineage>
</organism>
<keyword evidence="2" id="KW-1185">Reference proteome</keyword>
<accession>A0A0F4QJC7</accession>
<dbReference type="EMBL" id="JXYA01000044">
    <property type="protein sequence ID" value="KJZ06767.1"/>
    <property type="molecule type" value="Genomic_DNA"/>
</dbReference>
<name>A0A0F4QJC7_9GAMM</name>
<proteinExistence type="predicted"/>
<evidence type="ECO:0000313" key="2">
    <source>
        <dbReference type="Proteomes" id="UP000033452"/>
    </source>
</evidence>
<dbReference type="OrthoDB" id="7056855at2"/>
<dbReference type="PATRIC" id="fig|43658.5.peg.3755"/>
<gene>
    <name evidence="1" type="ORF">TW77_17785</name>
</gene>
<dbReference type="Proteomes" id="UP000033452">
    <property type="component" value="Unassembled WGS sequence"/>
</dbReference>
<evidence type="ECO:0000313" key="1">
    <source>
        <dbReference type="EMBL" id="KJZ06767.1"/>
    </source>
</evidence>
<sequence length="365" mass="40089">MHSSVLFALLVGTVMLTGCKTLSQQPRERQPTHLPCWVQSPKQAGQLGFIGTAAPFSAIPNGSELASRTRALKKLAAYHAIELQRSDLQGVTPDESTQVLSSGHTIYYSAPFNTQDTQYSYVSFTPPDESASCRVSLCDFSLCQPAWLCENEQRNQVLGVSYYTASPHQQISISERNAKAVASFLLQARVNATEYLQERAINRDGTVQHEVSFNRNGEVKAQGMPARLALHQSCQYGSTLIGLYKPDVLEAVSTPTTSAMANIKRSEHLVLGAFGEDGTMTSDNLLSTAIKLAIQDALTEIAKNKGITIDAQVEVKHQQGQYLLTSSEFTINESVSGELVDLRIQYKNDIPVIYVWLLETTGKRI</sequence>
<protein>
    <submittedName>
        <fullName evidence="1">Uncharacterized protein</fullName>
    </submittedName>
</protein>
<dbReference type="AlphaFoldDB" id="A0A0F4QJC7"/>
<dbReference type="RefSeq" id="WP_046006329.1">
    <property type="nucleotide sequence ID" value="NZ_JXYA01000044.1"/>
</dbReference>